<dbReference type="EMBL" id="GDJX01013867">
    <property type="protein sequence ID" value="JAT54069.1"/>
    <property type="molecule type" value="Transcribed_RNA"/>
</dbReference>
<protein>
    <submittedName>
        <fullName evidence="5">Pentatricopeptide repeat-containing protein At2g41080</fullName>
    </submittedName>
</protein>
<dbReference type="InterPro" id="IPR046848">
    <property type="entry name" value="E_motif"/>
</dbReference>
<dbReference type="FunFam" id="1.25.40.10:FF:000325">
    <property type="entry name" value="Pentatricopeptide repeat-containing protein At4g14820"/>
    <property type="match status" value="1"/>
</dbReference>
<dbReference type="Pfam" id="PF13041">
    <property type="entry name" value="PPR_2"/>
    <property type="match status" value="3"/>
</dbReference>
<dbReference type="PANTHER" id="PTHR47926">
    <property type="entry name" value="PENTATRICOPEPTIDE REPEAT-CONTAINING PROTEIN"/>
    <property type="match status" value="1"/>
</dbReference>
<accession>A0A1D1YHF1</accession>
<name>A0A1D1YHF1_9ARAE</name>
<comment type="similarity">
    <text evidence="1">Belongs to the PPR family. PCMP-H subfamily.</text>
</comment>
<dbReference type="GO" id="GO:0009451">
    <property type="term" value="P:RNA modification"/>
    <property type="evidence" value="ECO:0007669"/>
    <property type="project" value="InterPro"/>
</dbReference>
<dbReference type="InterPro" id="IPR046960">
    <property type="entry name" value="PPR_At4g14850-like_plant"/>
</dbReference>
<dbReference type="PANTHER" id="PTHR47926:SF409">
    <property type="entry name" value="DYW DOMAIN-CONTAINING PROTEIN"/>
    <property type="match status" value="1"/>
</dbReference>
<dbReference type="NCBIfam" id="TIGR00756">
    <property type="entry name" value="PPR"/>
    <property type="match status" value="2"/>
</dbReference>
<feature type="domain" description="DYW" evidence="4">
    <location>
        <begin position="590"/>
        <end position="682"/>
    </location>
</feature>
<gene>
    <name evidence="5" type="primary">PCMP-H29</name>
    <name evidence="5" type="ORF">g.91085</name>
</gene>
<dbReference type="InterPro" id="IPR011990">
    <property type="entry name" value="TPR-like_helical_dom_sf"/>
</dbReference>
<reference evidence="5" key="1">
    <citation type="submission" date="2015-07" db="EMBL/GenBank/DDBJ databases">
        <title>Transcriptome Assembly of Anthurium amnicola.</title>
        <authorList>
            <person name="Suzuki J."/>
        </authorList>
    </citation>
    <scope>NUCLEOTIDE SEQUENCE</scope>
</reference>
<feature type="repeat" description="PPR" evidence="3">
    <location>
        <begin position="111"/>
        <end position="145"/>
    </location>
</feature>
<keyword evidence="2" id="KW-0677">Repeat</keyword>
<proteinExistence type="inferred from homology"/>
<evidence type="ECO:0000256" key="1">
    <source>
        <dbReference type="ARBA" id="ARBA00006643"/>
    </source>
</evidence>
<dbReference type="AlphaFoldDB" id="A0A1D1YHF1"/>
<dbReference type="Pfam" id="PF14432">
    <property type="entry name" value="DYW_deaminase"/>
    <property type="match status" value="1"/>
</dbReference>
<evidence type="ECO:0000313" key="5">
    <source>
        <dbReference type="EMBL" id="JAT54069.1"/>
    </source>
</evidence>
<dbReference type="InterPro" id="IPR002885">
    <property type="entry name" value="PPR_rpt"/>
</dbReference>
<dbReference type="GO" id="GO:0003723">
    <property type="term" value="F:RNA binding"/>
    <property type="evidence" value="ECO:0007669"/>
    <property type="project" value="InterPro"/>
</dbReference>
<evidence type="ECO:0000256" key="3">
    <source>
        <dbReference type="PROSITE-ProRule" id="PRU00708"/>
    </source>
</evidence>
<evidence type="ECO:0000259" key="4">
    <source>
        <dbReference type="Pfam" id="PF14432"/>
    </source>
</evidence>
<dbReference type="GO" id="GO:0008270">
    <property type="term" value="F:zinc ion binding"/>
    <property type="evidence" value="ECO:0007669"/>
    <property type="project" value="InterPro"/>
</dbReference>
<dbReference type="Pfam" id="PF01535">
    <property type="entry name" value="PPR"/>
    <property type="match status" value="2"/>
</dbReference>
<dbReference type="FunFam" id="1.25.40.10:FF:000442">
    <property type="entry name" value="Pentatricopeptide repeat-containing protein At3g49710"/>
    <property type="match status" value="1"/>
</dbReference>
<dbReference type="Gene3D" id="1.25.40.10">
    <property type="entry name" value="Tetratricopeptide repeat domain"/>
    <property type="match status" value="3"/>
</dbReference>
<feature type="repeat" description="PPR" evidence="3">
    <location>
        <begin position="375"/>
        <end position="409"/>
    </location>
</feature>
<organism evidence="5">
    <name type="scientific">Anthurium amnicola</name>
    <dbReference type="NCBI Taxonomy" id="1678845"/>
    <lineage>
        <taxon>Eukaryota</taxon>
        <taxon>Viridiplantae</taxon>
        <taxon>Streptophyta</taxon>
        <taxon>Embryophyta</taxon>
        <taxon>Tracheophyta</taxon>
        <taxon>Spermatophyta</taxon>
        <taxon>Magnoliopsida</taxon>
        <taxon>Liliopsida</taxon>
        <taxon>Araceae</taxon>
        <taxon>Pothoideae</taxon>
        <taxon>Potheae</taxon>
        <taxon>Anthurium</taxon>
    </lineage>
</organism>
<dbReference type="InterPro" id="IPR032867">
    <property type="entry name" value="DYW_dom"/>
</dbReference>
<feature type="repeat" description="PPR" evidence="3">
    <location>
        <begin position="173"/>
        <end position="207"/>
    </location>
</feature>
<dbReference type="Pfam" id="PF20431">
    <property type="entry name" value="E_motif"/>
    <property type="match status" value="1"/>
</dbReference>
<sequence length="682" mass="75550">MGGTPSLLRPHRPTGSFRANSKLPVTLFSREAFRPHSSFPSPAYPLPSSRDDFVALCSRGSPKDAFQTLRHDLWSDPSLFTHLLQACLHRRSLLGARQVHSFIITSGASGDRFISNHLLNLYSKLGQLRNAVQVFSLMPRRNVMSSNILIGGFIQNGDLASAREVFNGMPVRNVATWNAMVAGLIDFGLNQEGLKLFAEMSCRGRRPDEFTLGSVLRGCASVKHVQLGCQIHAYVVKSGLLFDLCVGSSLAHMYMKCGFLEEGEMVFDGFPSLNVVACNTIIAGRAQNGDAEGALHHFSLMKSTGLEPDKITFVSAISSCSDLATLGQGQQIHAQATKAGVGSEVAVQSSLVSMYSKCGCLDDSAAVFSESDASDDVLRSAMISAYGFHGRGREAIALFEGMMEEGLEPNDVTFLTVLYACNHCGLKEKGRDIFELMKSKYGVQPQLEHYTCLVDLLGRSGCLEEAEALVKSMPVEADAVIWKTLLSACKIHRKTELAKRVAEHVLRLDPQDSASYVLLSNIHATAERWKDVSEVRETMREMKVKKEPGISWLELRNKVFQFSTGDRSNPRWGEINTYLSELAAKMRQHGYVPDTSMVLHDMEEEEKEHSLAYHSEKIAVAFAILSTPRSTPIRVMKNLRVCDDCHVAFKFISKIASREIVIRDVSRFHHFKDGECSCSDYW</sequence>
<feature type="repeat" description="PPR" evidence="3">
    <location>
        <begin position="274"/>
        <end position="308"/>
    </location>
</feature>
<evidence type="ECO:0000256" key="2">
    <source>
        <dbReference type="ARBA" id="ARBA00022737"/>
    </source>
</evidence>
<dbReference type="FunFam" id="1.25.40.10:FF:000073">
    <property type="entry name" value="Pentatricopeptide repeat-containing protein chloroplastic"/>
    <property type="match status" value="1"/>
</dbReference>
<dbReference type="PROSITE" id="PS51375">
    <property type="entry name" value="PPR"/>
    <property type="match status" value="4"/>
</dbReference>